<sequence>MFDDLQACPGTPGAPARGATPAHGLHRDGSLARDLGGYQAVLAIEDPATVRLTFTGADGRPLRTVPAALRAPFATEIRELKALVKEVGATLAAECARLEELLADGSARPFAPWSRAFLDHPVTGVVARSLIWEFEDRDGVRHTATPGDGVLVTVDGRALPVPPHGAPVRLWHPAAARPGAVRAWRGFVVDNRMRQAFRQAFREVYVPTAAERGAAAPSRRFAGRTADRERLLALFEERGWHSPPPSTPTHAHGTPGGGLLQGEMRRVFAGGVWRACFEYAARGGDRQVTAGAVRFQRRDGRWWRDVPPADVPPLVFSEAMRDVDLVTDAASEEAHSEPSGGPERPGPGGLSGGAERPGLGGLSGGEERPGPGALSASAEVRRDALALVLPRTRIADRCVVEDRFLRVRGDHRVYWIHLGTGAVLMESGGVLAHTVPARRFGRAGLFLPFEDERLTLILSTAFLLAADRRITDAAVLRQIRGRP</sequence>
<dbReference type="Pfam" id="PF13569">
    <property type="entry name" value="DUF4132"/>
    <property type="match status" value="1"/>
</dbReference>
<feature type="region of interest" description="Disordered" evidence="1">
    <location>
        <begin position="328"/>
        <end position="376"/>
    </location>
</feature>
<evidence type="ECO:0000259" key="3">
    <source>
        <dbReference type="Pfam" id="PF24879"/>
    </source>
</evidence>
<evidence type="ECO:0000259" key="2">
    <source>
        <dbReference type="Pfam" id="PF13569"/>
    </source>
</evidence>
<dbReference type="InterPro" id="IPR056639">
    <property type="entry name" value="DUF7737"/>
</dbReference>
<name>A0ABW2XZ88_9ACTN</name>
<dbReference type="Proteomes" id="UP001597063">
    <property type="component" value="Unassembled WGS sequence"/>
</dbReference>
<protein>
    <submittedName>
        <fullName evidence="4">DUF4132 domain-containing protein</fullName>
    </submittedName>
</protein>
<feature type="domain" description="DUF7737" evidence="3">
    <location>
        <begin position="378"/>
        <end position="479"/>
    </location>
</feature>
<feature type="region of interest" description="Disordered" evidence="1">
    <location>
        <begin position="239"/>
        <end position="259"/>
    </location>
</feature>
<feature type="compositionally biased region" description="Low complexity" evidence="1">
    <location>
        <begin position="9"/>
        <end position="23"/>
    </location>
</feature>
<evidence type="ECO:0000313" key="5">
    <source>
        <dbReference type="Proteomes" id="UP001597063"/>
    </source>
</evidence>
<reference evidence="5" key="1">
    <citation type="journal article" date="2019" name="Int. J. Syst. Evol. Microbiol.">
        <title>The Global Catalogue of Microorganisms (GCM) 10K type strain sequencing project: providing services to taxonomists for standard genome sequencing and annotation.</title>
        <authorList>
            <consortium name="The Broad Institute Genomics Platform"/>
            <consortium name="The Broad Institute Genome Sequencing Center for Infectious Disease"/>
            <person name="Wu L."/>
            <person name="Ma J."/>
        </authorList>
    </citation>
    <scope>NUCLEOTIDE SEQUENCE [LARGE SCALE GENOMIC DNA]</scope>
    <source>
        <strain evidence="5">JCM 9371</strain>
    </source>
</reference>
<feature type="region of interest" description="Disordered" evidence="1">
    <location>
        <begin position="1"/>
        <end position="25"/>
    </location>
</feature>
<gene>
    <name evidence="4" type="ORF">ACFQZM_44685</name>
</gene>
<evidence type="ECO:0000313" key="4">
    <source>
        <dbReference type="EMBL" id="MFD0691652.1"/>
    </source>
</evidence>
<keyword evidence="5" id="KW-1185">Reference proteome</keyword>
<dbReference type="Pfam" id="PF24879">
    <property type="entry name" value="DUF7737"/>
    <property type="match status" value="1"/>
</dbReference>
<organism evidence="4 5">
    <name type="scientific">Actinomadura fibrosa</name>
    <dbReference type="NCBI Taxonomy" id="111802"/>
    <lineage>
        <taxon>Bacteria</taxon>
        <taxon>Bacillati</taxon>
        <taxon>Actinomycetota</taxon>
        <taxon>Actinomycetes</taxon>
        <taxon>Streptosporangiales</taxon>
        <taxon>Thermomonosporaceae</taxon>
        <taxon>Actinomadura</taxon>
    </lineage>
</organism>
<dbReference type="EMBL" id="JBHTGP010000032">
    <property type="protein sequence ID" value="MFD0691652.1"/>
    <property type="molecule type" value="Genomic_DNA"/>
</dbReference>
<accession>A0ABW2XZ88</accession>
<comment type="caution">
    <text evidence="4">The sequence shown here is derived from an EMBL/GenBank/DDBJ whole genome shotgun (WGS) entry which is preliminary data.</text>
</comment>
<proteinExistence type="predicted"/>
<dbReference type="InterPro" id="IPR025406">
    <property type="entry name" value="DUF4132"/>
</dbReference>
<dbReference type="RefSeq" id="WP_131759305.1">
    <property type="nucleotide sequence ID" value="NZ_CAACUY010000074.1"/>
</dbReference>
<evidence type="ECO:0000256" key="1">
    <source>
        <dbReference type="SAM" id="MobiDB-lite"/>
    </source>
</evidence>
<feature type="domain" description="DUF4132" evidence="2">
    <location>
        <begin position="59"/>
        <end position="240"/>
    </location>
</feature>